<dbReference type="InterPro" id="IPR003593">
    <property type="entry name" value="AAA+_ATPase"/>
</dbReference>
<dbReference type="PROSITE" id="PS00211">
    <property type="entry name" value="ABC_TRANSPORTER_1"/>
    <property type="match status" value="1"/>
</dbReference>
<dbReference type="GO" id="GO:0016020">
    <property type="term" value="C:membrane"/>
    <property type="evidence" value="ECO:0007669"/>
    <property type="project" value="UniProtKB-SubCell"/>
</dbReference>
<dbReference type="CDD" id="cd03244">
    <property type="entry name" value="ABCC_MRP_domain2"/>
    <property type="match status" value="1"/>
</dbReference>
<evidence type="ECO:0000256" key="7">
    <source>
        <dbReference type="ARBA" id="ARBA00022989"/>
    </source>
</evidence>
<evidence type="ECO:0000259" key="9">
    <source>
        <dbReference type="PROSITE" id="PS50893"/>
    </source>
</evidence>
<evidence type="ECO:0000256" key="3">
    <source>
        <dbReference type="ARBA" id="ARBA00022448"/>
    </source>
</evidence>
<dbReference type="PANTHER" id="PTHR24223:SF456">
    <property type="entry name" value="MULTIDRUG RESISTANCE-ASSOCIATED PROTEIN LETHAL(2)03659"/>
    <property type="match status" value="1"/>
</dbReference>
<dbReference type="FunFam" id="3.40.50.300:FF:000838">
    <property type="entry name" value="ABC multidrug transporter (Eurofung)"/>
    <property type="match status" value="1"/>
</dbReference>
<dbReference type="InterPro" id="IPR003439">
    <property type="entry name" value="ABC_transporter-like_ATP-bd"/>
</dbReference>
<proteinExistence type="inferred from homology"/>
<keyword evidence="7" id="KW-1133">Transmembrane helix</keyword>
<dbReference type="InterPro" id="IPR017871">
    <property type="entry name" value="ABC_transporter-like_CS"/>
</dbReference>
<protein>
    <recommendedName>
        <fullName evidence="9">ABC transporter domain-containing protein</fullName>
    </recommendedName>
</protein>
<dbReference type="InterPro" id="IPR036640">
    <property type="entry name" value="ABC1_TM_sf"/>
</dbReference>
<evidence type="ECO:0000256" key="2">
    <source>
        <dbReference type="ARBA" id="ARBA00009726"/>
    </source>
</evidence>
<name>A0ABD3RBI8_9STRA</name>
<feature type="domain" description="ABC transporter" evidence="9">
    <location>
        <begin position="115"/>
        <end position="348"/>
    </location>
</feature>
<comment type="subcellular location">
    <subcellularLocation>
        <location evidence="1">Membrane</location>
        <topology evidence="1">Multi-pass membrane protein</topology>
    </subcellularLocation>
</comment>
<dbReference type="Pfam" id="PF00005">
    <property type="entry name" value="ABC_tran"/>
    <property type="match status" value="1"/>
</dbReference>
<organism evidence="10 11">
    <name type="scientific">Cyclostephanos tholiformis</name>
    <dbReference type="NCBI Taxonomy" id="382380"/>
    <lineage>
        <taxon>Eukaryota</taxon>
        <taxon>Sar</taxon>
        <taxon>Stramenopiles</taxon>
        <taxon>Ochrophyta</taxon>
        <taxon>Bacillariophyta</taxon>
        <taxon>Coscinodiscophyceae</taxon>
        <taxon>Thalassiosirophycidae</taxon>
        <taxon>Stephanodiscales</taxon>
        <taxon>Stephanodiscaceae</taxon>
        <taxon>Cyclostephanos</taxon>
    </lineage>
</organism>
<dbReference type="SUPFAM" id="SSF52540">
    <property type="entry name" value="P-loop containing nucleoside triphosphate hydrolases"/>
    <property type="match status" value="1"/>
</dbReference>
<comment type="caution">
    <text evidence="10">The sequence shown here is derived from an EMBL/GenBank/DDBJ whole genome shotgun (WGS) entry which is preliminary data.</text>
</comment>
<evidence type="ECO:0000313" key="10">
    <source>
        <dbReference type="EMBL" id="KAL3810365.1"/>
    </source>
</evidence>
<dbReference type="Gene3D" id="1.20.1560.10">
    <property type="entry name" value="ABC transporter type 1, transmembrane domain"/>
    <property type="match status" value="1"/>
</dbReference>
<comment type="similarity">
    <text evidence="2">Belongs to the ABC transporter superfamily. ABCC family. Conjugate transporter (TC 3.A.1.208) subfamily.</text>
</comment>
<dbReference type="SMART" id="SM00382">
    <property type="entry name" value="AAA"/>
    <property type="match status" value="1"/>
</dbReference>
<evidence type="ECO:0000256" key="6">
    <source>
        <dbReference type="ARBA" id="ARBA00022840"/>
    </source>
</evidence>
<dbReference type="AlphaFoldDB" id="A0ABD3RBI8"/>
<keyword evidence="5" id="KW-0547">Nucleotide-binding</keyword>
<dbReference type="SUPFAM" id="SSF90123">
    <property type="entry name" value="ABC transporter transmembrane region"/>
    <property type="match status" value="1"/>
</dbReference>
<dbReference type="EMBL" id="JALLPB020000334">
    <property type="protein sequence ID" value="KAL3810365.1"/>
    <property type="molecule type" value="Genomic_DNA"/>
</dbReference>
<reference evidence="10 11" key="1">
    <citation type="submission" date="2024-10" db="EMBL/GenBank/DDBJ databases">
        <title>Updated reference genomes for cyclostephanoid diatoms.</title>
        <authorList>
            <person name="Roberts W.R."/>
            <person name="Alverson A.J."/>
        </authorList>
    </citation>
    <scope>NUCLEOTIDE SEQUENCE [LARGE SCALE GENOMIC DNA]</scope>
    <source>
        <strain evidence="10 11">AJA228-03</strain>
    </source>
</reference>
<evidence type="ECO:0000256" key="8">
    <source>
        <dbReference type="ARBA" id="ARBA00023136"/>
    </source>
</evidence>
<dbReference type="GO" id="GO:0005524">
    <property type="term" value="F:ATP binding"/>
    <property type="evidence" value="ECO:0007669"/>
    <property type="project" value="UniProtKB-KW"/>
</dbReference>
<dbReference type="Proteomes" id="UP001530377">
    <property type="component" value="Unassembled WGS sequence"/>
</dbReference>
<evidence type="ECO:0000256" key="5">
    <source>
        <dbReference type="ARBA" id="ARBA00022741"/>
    </source>
</evidence>
<keyword evidence="11" id="KW-1185">Reference proteome</keyword>
<dbReference type="PROSITE" id="PS50893">
    <property type="entry name" value="ABC_TRANSPORTER_2"/>
    <property type="match status" value="1"/>
</dbReference>
<dbReference type="InterPro" id="IPR027417">
    <property type="entry name" value="P-loop_NTPase"/>
</dbReference>
<sequence length="366" mass="39544">MMACFALAACSRWFGFQMDYLMFAFTAIACFAAVVANDLAWLSIDPNVLGLALIQLIQLSGLFQYGVRQSAEVVNQMVAVDRVLDYRNLPSEAALTTPYDDEVSKEWPQNGTIAVRGLNVRYSPGLPLSLRSLTFEIPGGSRVGVVGRTGCGKSTLIQSLIRLLEAEDGQIVIDSVDISKLGLSKLRRSIGVMPQCPVLYGGISLRDNLDPFHDHSDGEIHRALLYVSMLDAVESLPCGLNSIMTEGGSGFSAGQKQLLCLVRAILRKNKILVLDEPTANVDNQTDKLLQEAVAENFECATILAIAHRLDTVIYYDKILVLGSGGVLEYGSPDELIASGGAFSKMLDETAGMATSMLKANTTTQPN</sequence>
<accession>A0ABD3RBI8</accession>
<keyword evidence="8" id="KW-0472">Membrane</keyword>
<keyword evidence="4" id="KW-0812">Transmembrane</keyword>
<evidence type="ECO:0000256" key="4">
    <source>
        <dbReference type="ARBA" id="ARBA00022692"/>
    </source>
</evidence>
<keyword evidence="6" id="KW-0067">ATP-binding</keyword>
<evidence type="ECO:0000256" key="1">
    <source>
        <dbReference type="ARBA" id="ARBA00004141"/>
    </source>
</evidence>
<keyword evidence="3" id="KW-0813">Transport</keyword>
<dbReference type="Gene3D" id="3.40.50.300">
    <property type="entry name" value="P-loop containing nucleotide triphosphate hydrolases"/>
    <property type="match status" value="1"/>
</dbReference>
<gene>
    <name evidence="10" type="ORF">ACHAXA_007699</name>
</gene>
<dbReference type="PANTHER" id="PTHR24223">
    <property type="entry name" value="ATP-BINDING CASSETTE SUB-FAMILY C"/>
    <property type="match status" value="1"/>
</dbReference>
<evidence type="ECO:0000313" key="11">
    <source>
        <dbReference type="Proteomes" id="UP001530377"/>
    </source>
</evidence>
<dbReference type="InterPro" id="IPR050173">
    <property type="entry name" value="ABC_transporter_C-like"/>
</dbReference>